<dbReference type="GO" id="GO:0098552">
    <property type="term" value="C:side of membrane"/>
    <property type="evidence" value="ECO:0007669"/>
    <property type="project" value="UniProtKB-KW"/>
</dbReference>
<dbReference type="STRING" id="15368.A0A0Q3FZ90"/>
<dbReference type="Proteomes" id="UP000008810">
    <property type="component" value="Chromosome 2"/>
</dbReference>
<evidence type="ECO:0000313" key="11">
    <source>
        <dbReference type="EnsemblPlants" id="KQK04688"/>
    </source>
</evidence>
<accession>A0A0Q3FZ90</accession>
<evidence type="ECO:0000313" key="10">
    <source>
        <dbReference type="EMBL" id="KQK04688.1"/>
    </source>
</evidence>
<dbReference type="EMBL" id="CM000881">
    <property type="protein sequence ID" value="KQK04688.1"/>
    <property type="molecule type" value="Genomic_DNA"/>
</dbReference>
<proteinExistence type="predicted"/>
<evidence type="ECO:0000256" key="8">
    <source>
        <dbReference type="SAM" id="SignalP"/>
    </source>
</evidence>
<dbReference type="AlphaFoldDB" id="A0A0Q3FZ90"/>
<feature type="signal peptide" evidence="8">
    <location>
        <begin position="1"/>
        <end position="24"/>
    </location>
</feature>
<dbReference type="ExpressionAtlas" id="A0A0Q3FZ90">
    <property type="expression patterns" value="baseline"/>
</dbReference>
<comment type="subcellular location">
    <subcellularLocation>
        <location evidence="1">Cell membrane</location>
        <topology evidence="1">Lipid-anchor</topology>
        <topology evidence="1">GPI-anchor</topology>
    </subcellularLocation>
</comment>
<dbReference type="Pfam" id="PF07983">
    <property type="entry name" value="X8"/>
    <property type="match status" value="1"/>
</dbReference>
<evidence type="ECO:0000313" key="12">
    <source>
        <dbReference type="Proteomes" id="UP000008810"/>
    </source>
</evidence>
<keyword evidence="4 8" id="KW-0732">Signal</keyword>
<name>A0A0Q3FZ90_BRADI</name>
<evidence type="ECO:0000256" key="4">
    <source>
        <dbReference type="ARBA" id="ARBA00022729"/>
    </source>
</evidence>
<dbReference type="RefSeq" id="XP_010230983.1">
    <property type="nucleotide sequence ID" value="XM_010232681.3"/>
</dbReference>
<evidence type="ECO:0000256" key="2">
    <source>
        <dbReference type="ARBA" id="ARBA00022475"/>
    </source>
</evidence>
<reference evidence="11" key="3">
    <citation type="submission" date="2018-08" db="UniProtKB">
        <authorList>
            <consortium name="EnsemblPlants"/>
        </authorList>
    </citation>
    <scope>IDENTIFICATION</scope>
    <source>
        <strain evidence="11">cv. Bd21</strain>
    </source>
</reference>
<feature type="chain" id="PRO_5043129121" description="X8 domain-containing protein" evidence="8">
    <location>
        <begin position="25"/>
        <end position="253"/>
    </location>
</feature>
<reference evidence="10" key="2">
    <citation type="submission" date="2017-06" db="EMBL/GenBank/DDBJ databases">
        <title>WGS assembly of Brachypodium distachyon.</title>
        <authorList>
            <consortium name="The International Brachypodium Initiative"/>
            <person name="Lucas S."/>
            <person name="Harmon-Smith M."/>
            <person name="Lail K."/>
            <person name="Tice H."/>
            <person name="Grimwood J."/>
            <person name="Bruce D."/>
            <person name="Barry K."/>
            <person name="Shu S."/>
            <person name="Lindquist E."/>
            <person name="Wang M."/>
            <person name="Pitluck S."/>
            <person name="Vogel J.P."/>
            <person name="Garvin D.F."/>
            <person name="Mockler T.C."/>
            <person name="Schmutz J."/>
            <person name="Rokhsar D."/>
            <person name="Bevan M.W."/>
        </authorList>
    </citation>
    <scope>NUCLEOTIDE SEQUENCE</scope>
    <source>
        <strain evidence="10">Bd21</strain>
    </source>
</reference>
<evidence type="ECO:0000256" key="6">
    <source>
        <dbReference type="ARBA" id="ARBA00023157"/>
    </source>
</evidence>
<keyword evidence="3" id="KW-0336">GPI-anchor</keyword>
<dbReference type="InterPro" id="IPR044788">
    <property type="entry name" value="X8_dom_prot"/>
</dbReference>
<dbReference type="Gene3D" id="1.20.58.1040">
    <property type="match status" value="1"/>
</dbReference>
<feature type="domain" description="X8" evidence="9">
    <location>
        <begin position="77"/>
        <end position="162"/>
    </location>
</feature>
<evidence type="ECO:0000259" key="9">
    <source>
        <dbReference type="SMART" id="SM00768"/>
    </source>
</evidence>
<reference evidence="10 11" key="1">
    <citation type="journal article" date="2010" name="Nature">
        <title>Genome sequencing and analysis of the model grass Brachypodium distachyon.</title>
        <authorList>
            <consortium name="International Brachypodium Initiative"/>
        </authorList>
    </citation>
    <scope>NUCLEOTIDE SEQUENCE [LARGE SCALE GENOMIC DNA]</scope>
    <source>
        <strain evidence="10 11">Bd21</strain>
    </source>
</reference>
<gene>
    <name evidence="11" type="primary">LOC100834785</name>
    <name evidence="10" type="ORF">BRADI_2g15280v3</name>
</gene>
<keyword evidence="3" id="KW-0449">Lipoprotein</keyword>
<dbReference type="EnsemblPlants" id="KQK04688">
    <property type="protein sequence ID" value="KQK04688"/>
    <property type="gene ID" value="BRADI_2g15280v3"/>
</dbReference>
<keyword evidence="6" id="KW-1015">Disulfide bond</keyword>
<sequence>MGLGAIQCLASVLALFLFCHGAAGRGIEVKDMPERDVTTPLVTVPVTNYPTATPAGTPLPAAVPSLAHPAAAAMAGSWCVANPSAGAAVLQVALDYACGPQGGADCSAIQPGGGCAIPDTVRDHASYAFNSYYQKNPVQTSCDFAGSAILTTTDPSTSSCKYPATSTGASILNTTNPLTPTFGSPPGPPGGYYNSPPGYGNSPPIYGSMSPPDYGGSINAAATAMPGPGGKKMTALLPLACFIVARVCLNLSL</sequence>
<dbReference type="PANTHER" id="PTHR31044:SF85">
    <property type="entry name" value="OS05G0581900 PROTEIN"/>
    <property type="match status" value="1"/>
</dbReference>
<protein>
    <recommendedName>
        <fullName evidence="9">X8 domain-containing protein</fullName>
    </recommendedName>
</protein>
<dbReference type="PANTHER" id="PTHR31044">
    <property type="entry name" value="BETA-1,3 GLUCANASE"/>
    <property type="match status" value="1"/>
</dbReference>
<dbReference type="GO" id="GO:0009506">
    <property type="term" value="C:plasmodesma"/>
    <property type="evidence" value="ECO:0007669"/>
    <property type="project" value="UniProtKB-ARBA"/>
</dbReference>
<evidence type="ECO:0000256" key="3">
    <source>
        <dbReference type="ARBA" id="ARBA00022622"/>
    </source>
</evidence>
<keyword evidence="2" id="KW-1003">Cell membrane</keyword>
<keyword evidence="12" id="KW-1185">Reference proteome</keyword>
<evidence type="ECO:0000256" key="5">
    <source>
        <dbReference type="ARBA" id="ARBA00023136"/>
    </source>
</evidence>
<dbReference type="InterPro" id="IPR012946">
    <property type="entry name" value="X8"/>
</dbReference>
<organism evidence="10">
    <name type="scientific">Brachypodium distachyon</name>
    <name type="common">Purple false brome</name>
    <name type="synonym">Trachynia distachya</name>
    <dbReference type="NCBI Taxonomy" id="15368"/>
    <lineage>
        <taxon>Eukaryota</taxon>
        <taxon>Viridiplantae</taxon>
        <taxon>Streptophyta</taxon>
        <taxon>Embryophyta</taxon>
        <taxon>Tracheophyta</taxon>
        <taxon>Spermatophyta</taxon>
        <taxon>Magnoliopsida</taxon>
        <taxon>Liliopsida</taxon>
        <taxon>Poales</taxon>
        <taxon>Poaceae</taxon>
        <taxon>BOP clade</taxon>
        <taxon>Pooideae</taxon>
        <taxon>Stipodae</taxon>
        <taxon>Brachypodieae</taxon>
        <taxon>Brachypodium</taxon>
    </lineage>
</organism>
<dbReference type="OrthoDB" id="1073427at2759"/>
<dbReference type="SMART" id="SM00768">
    <property type="entry name" value="X8"/>
    <property type="match status" value="1"/>
</dbReference>
<dbReference type="FunCoup" id="A0A0Q3FZ90">
    <property type="interactions" value="44"/>
</dbReference>
<dbReference type="KEGG" id="bdi:100834785"/>
<dbReference type="GeneID" id="100834785"/>
<keyword evidence="7" id="KW-0325">Glycoprotein</keyword>
<evidence type="ECO:0000256" key="1">
    <source>
        <dbReference type="ARBA" id="ARBA00004609"/>
    </source>
</evidence>
<dbReference type="Gramene" id="KQK04688">
    <property type="protein sequence ID" value="KQK04688"/>
    <property type="gene ID" value="BRADI_2g15280v3"/>
</dbReference>
<dbReference type="FunFam" id="1.20.58.1040:FF:000001">
    <property type="entry name" value="Glucan endo-1,3-beta-glucosidase 4"/>
    <property type="match status" value="1"/>
</dbReference>
<dbReference type="GO" id="GO:0005886">
    <property type="term" value="C:plasma membrane"/>
    <property type="evidence" value="ECO:0007669"/>
    <property type="project" value="UniProtKB-SubCell"/>
</dbReference>
<keyword evidence="5" id="KW-0472">Membrane</keyword>
<evidence type="ECO:0000256" key="7">
    <source>
        <dbReference type="ARBA" id="ARBA00023180"/>
    </source>
</evidence>